<proteinExistence type="predicted"/>
<dbReference type="KEGG" id="hni:W911_03695"/>
<sequence length="187" mass="20592">MSLWRHNPIRSRSPGGYLEEAGYQWDEARLSGQLIVAMLGLISGATALVGYAHGPKPGLIFLLPLALICVVKLTWSIARPRIVVFEADGGISTPNGVAKRFWVERLNFDQTEIASIELTADGTNWGVVLFTKEGRTVLLSHAMQKADARLVAVQLTKALREIRESLSTVESRQRAAPAAHAREIWVH</sequence>
<feature type="transmembrane region" description="Helical" evidence="1">
    <location>
        <begin position="34"/>
        <end position="52"/>
    </location>
</feature>
<gene>
    <name evidence="2" type="ORF">W911_03695</name>
</gene>
<evidence type="ECO:0000256" key="1">
    <source>
        <dbReference type="SAM" id="Phobius"/>
    </source>
</evidence>
<keyword evidence="3" id="KW-1185">Reference proteome</keyword>
<keyword evidence="1" id="KW-0812">Transmembrane</keyword>
<protein>
    <submittedName>
        <fullName evidence="2">Uncharacterized protein</fullName>
    </submittedName>
</protein>
<keyword evidence="1" id="KW-1133">Transmembrane helix</keyword>
<keyword evidence="1" id="KW-0472">Membrane</keyword>
<organism evidence="2 3">
    <name type="scientific">Hyphomicrobium nitrativorans NL23</name>
    <dbReference type="NCBI Taxonomy" id="1029756"/>
    <lineage>
        <taxon>Bacteria</taxon>
        <taxon>Pseudomonadati</taxon>
        <taxon>Pseudomonadota</taxon>
        <taxon>Alphaproteobacteria</taxon>
        <taxon>Hyphomicrobiales</taxon>
        <taxon>Hyphomicrobiaceae</taxon>
        <taxon>Hyphomicrobium</taxon>
    </lineage>
</organism>
<reference evidence="2 3" key="1">
    <citation type="journal article" date="2014" name="Genome Announc.">
        <title>Complete Genome Sequence of Hyphomicrobium nitrativorans Strain NL23, a Denitrifying Bacterium Isolated from Biofilm of a Methanol-Fed Denitrification System Treating Seawater at the Montreal Biodome.</title>
        <authorList>
            <person name="Martineau C."/>
            <person name="Villeneuve C."/>
            <person name="Mauffrey F."/>
            <person name="Villemur R."/>
        </authorList>
    </citation>
    <scope>NUCLEOTIDE SEQUENCE [LARGE SCALE GENOMIC DNA]</scope>
    <source>
        <strain evidence="2">NL23</strain>
    </source>
</reference>
<accession>V5SHD5</accession>
<dbReference type="Proteomes" id="UP000018542">
    <property type="component" value="Chromosome"/>
</dbReference>
<evidence type="ECO:0000313" key="3">
    <source>
        <dbReference type="Proteomes" id="UP000018542"/>
    </source>
</evidence>
<dbReference type="PATRIC" id="fig|1029756.8.peg.773"/>
<evidence type="ECO:0000313" key="2">
    <source>
        <dbReference type="EMBL" id="AHB49907.1"/>
    </source>
</evidence>
<dbReference type="AlphaFoldDB" id="V5SHD5"/>
<dbReference type="EMBL" id="CP006912">
    <property type="protein sequence ID" value="AHB49907.1"/>
    <property type="molecule type" value="Genomic_DNA"/>
</dbReference>
<name>V5SHD5_9HYPH</name>
<dbReference type="HOGENOM" id="CLU_1445857_0_0_5"/>
<feature type="transmembrane region" description="Helical" evidence="1">
    <location>
        <begin position="58"/>
        <end position="75"/>
    </location>
</feature>